<comment type="caution">
    <text evidence="1">The sequence shown here is derived from an EMBL/GenBank/DDBJ whole genome shotgun (WGS) entry which is preliminary data.</text>
</comment>
<dbReference type="AlphaFoldDB" id="A0AAN8K5D3"/>
<dbReference type="EMBL" id="JAZGQO010000006">
    <property type="protein sequence ID" value="KAK6186243.1"/>
    <property type="molecule type" value="Genomic_DNA"/>
</dbReference>
<accession>A0AAN8K5D3</accession>
<name>A0AAN8K5D3_PATCE</name>
<evidence type="ECO:0000313" key="1">
    <source>
        <dbReference type="EMBL" id="KAK6186243.1"/>
    </source>
</evidence>
<organism evidence="1 2">
    <name type="scientific">Patella caerulea</name>
    <name type="common">Rayed Mediterranean limpet</name>
    <dbReference type="NCBI Taxonomy" id="87958"/>
    <lineage>
        <taxon>Eukaryota</taxon>
        <taxon>Metazoa</taxon>
        <taxon>Spiralia</taxon>
        <taxon>Lophotrochozoa</taxon>
        <taxon>Mollusca</taxon>
        <taxon>Gastropoda</taxon>
        <taxon>Patellogastropoda</taxon>
        <taxon>Patelloidea</taxon>
        <taxon>Patellidae</taxon>
        <taxon>Patella</taxon>
    </lineage>
</organism>
<gene>
    <name evidence="1" type="ORF">SNE40_008317</name>
</gene>
<sequence>MPYSNALASCNAAINMTGNNMVDFGFIQMALTSVSDILPWCGPDRAIYRNFITCAVNAYRACGTASIKKLVAEADEFAEAFDYICNGMNDLDTSCVNVRQIMTCTEGKLNSKNFTSPPQRNATYEMLRPFYCGYVNYLEECIMLDTTLRNCTPKVRTKEIYVAALSEIKPDECGAMSVVYTSLLLAVSLLLNYIL</sequence>
<protein>
    <submittedName>
        <fullName evidence="1">Uncharacterized protein</fullName>
    </submittedName>
</protein>
<dbReference type="Proteomes" id="UP001347796">
    <property type="component" value="Unassembled WGS sequence"/>
</dbReference>
<evidence type="ECO:0000313" key="2">
    <source>
        <dbReference type="Proteomes" id="UP001347796"/>
    </source>
</evidence>
<reference evidence="1 2" key="1">
    <citation type="submission" date="2024-01" db="EMBL/GenBank/DDBJ databases">
        <title>The genome of the rayed Mediterranean limpet Patella caerulea (Linnaeus, 1758).</title>
        <authorList>
            <person name="Anh-Thu Weber A."/>
            <person name="Halstead-Nussloch G."/>
        </authorList>
    </citation>
    <scope>NUCLEOTIDE SEQUENCE [LARGE SCALE GENOMIC DNA]</scope>
    <source>
        <strain evidence="1">AATW-2023a</strain>
        <tissue evidence="1">Whole specimen</tissue>
    </source>
</reference>
<proteinExistence type="predicted"/>
<keyword evidence="2" id="KW-1185">Reference proteome</keyword>